<dbReference type="VEuPathDB" id="TrichDB:TRFO_12608"/>
<name>A0A1J4L165_9EUKA</name>
<dbReference type="CDD" id="cd06093">
    <property type="entry name" value="PX_domain"/>
    <property type="match status" value="1"/>
</dbReference>
<sequence length="124" mass="14540">MSACKPSMYITIERHRYDYAVKATVYELQIGIQKNEDEVLVHKLITRYSVLDQFDKQLRIMIGDDINLPAFPPKRYLWNNDPSFVQEREKGLKLFLEGITKIPGILQIPYVQDFFAISELNSEK</sequence>
<gene>
    <name evidence="2" type="ORF">TRFO_12608</name>
</gene>
<feature type="domain" description="PX" evidence="1">
    <location>
        <begin position="4"/>
        <end position="122"/>
    </location>
</feature>
<protein>
    <submittedName>
        <fullName evidence="2">PX domain containing protein</fullName>
    </submittedName>
</protein>
<evidence type="ECO:0000313" key="3">
    <source>
        <dbReference type="Proteomes" id="UP000179807"/>
    </source>
</evidence>
<dbReference type="GeneID" id="94831438"/>
<organism evidence="2 3">
    <name type="scientific">Tritrichomonas foetus</name>
    <dbReference type="NCBI Taxonomy" id="1144522"/>
    <lineage>
        <taxon>Eukaryota</taxon>
        <taxon>Metamonada</taxon>
        <taxon>Parabasalia</taxon>
        <taxon>Tritrichomonadida</taxon>
        <taxon>Tritrichomonadidae</taxon>
        <taxon>Tritrichomonas</taxon>
    </lineage>
</organism>
<dbReference type="Gene3D" id="3.30.1520.10">
    <property type="entry name" value="Phox-like domain"/>
    <property type="match status" value="1"/>
</dbReference>
<dbReference type="InterPro" id="IPR036871">
    <property type="entry name" value="PX_dom_sf"/>
</dbReference>
<dbReference type="PROSITE" id="PS50195">
    <property type="entry name" value="PX"/>
    <property type="match status" value="1"/>
</dbReference>
<evidence type="ECO:0000313" key="2">
    <source>
        <dbReference type="EMBL" id="OHT17257.1"/>
    </source>
</evidence>
<evidence type="ECO:0000259" key="1">
    <source>
        <dbReference type="PROSITE" id="PS50195"/>
    </source>
</evidence>
<comment type="caution">
    <text evidence="2">The sequence shown here is derived from an EMBL/GenBank/DDBJ whole genome shotgun (WGS) entry which is preliminary data.</text>
</comment>
<dbReference type="Proteomes" id="UP000179807">
    <property type="component" value="Unassembled WGS sequence"/>
</dbReference>
<dbReference type="EMBL" id="MLAK01000024">
    <property type="protein sequence ID" value="OHT17257.1"/>
    <property type="molecule type" value="Genomic_DNA"/>
</dbReference>
<dbReference type="RefSeq" id="XP_068370393.1">
    <property type="nucleotide sequence ID" value="XM_068496734.1"/>
</dbReference>
<dbReference type="AlphaFoldDB" id="A0A1J4L165"/>
<dbReference type="InterPro" id="IPR001683">
    <property type="entry name" value="PX_dom"/>
</dbReference>
<dbReference type="SUPFAM" id="SSF64268">
    <property type="entry name" value="PX domain"/>
    <property type="match status" value="1"/>
</dbReference>
<proteinExistence type="predicted"/>
<dbReference type="GO" id="GO:0035091">
    <property type="term" value="F:phosphatidylinositol binding"/>
    <property type="evidence" value="ECO:0007669"/>
    <property type="project" value="InterPro"/>
</dbReference>
<dbReference type="OrthoDB" id="437742at2759"/>
<keyword evidence="3" id="KW-1185">Reference proteome</keyword>
<accession>A0A1J4L165</accession>
<reference evidence="2" key="1">
    <citation type="submission" date="2016-10" db="EMBL/GenBank/DDBJ databases">
        <authorList>
            <person name="Benchimol M."/>
            <person name="Almeida L.G."/>
            <person name="Vasconcelos A.T."/>
            <person name="Perreira-Neves A."/>
            <person name="Rosa I.A."/>
            <person name="Tasca T."/>
            <person name="Bogo M.R."/>
            <person name="de Souza W."/>
        </authorList>
    </citation>
    <scope>NUCLEOTIDE SEQUENCE [LARGE SCALE GENOMIC DNA]</scope>
    <source>
        <strain evidence="2">K</strain>
    </source>
</reference>
<dbReference type="Pfam" id="PF00787">
    <property type="entry name" value="PX"/>
    <property type="match status" value="1"/>
</dbReference>